<keyword evidence="2" id="KW-1133">Transmembrane helix</keyword>
<evidence type="ECO:0000256" key="2">
    <source>
        <dbReference type="SAM" id="Phobius"/>
    </source>
</evidence>
<feature type="transmembrane region" description="Helical" evidence="2">
    <location>
        <begin position="7"/>
        <end position="33"/>
    </location>
</feature>
<reference evidence="3" key="1">
    <citation type="journal article" date="2022" name="bioRxiv">
        <title>Genomics of Preaxostyla Flagellates Illuminates Evolutionary Transitions and the Path Towards Mitochondrial Loss.</title>
        <authorList>
            <person name="Novak L.V.F."/>
            <person name="Treitli S.C."/>
            <person name="Pyrih J."/>
            <person name="Halakuc P."/>
            <person name="Pipaliya S.V."/>
            <person name="Vacek V."/>
            <person name="Brzon O."/>
            <person name="Soukal P."/>
            <person name="Eme L."/>
            <person name="Dacks J.B."/>
            <person name="Karnkowska A."/>
            <person name="Elias M."/>
            <person name="Hampl V."/>
        </authorList>
    </citation>
    <scope>NUCLEOTIDE SEQUENCE</scope>
    <source>
        <strain evidence="3">RCP-MX</strain>
    </source>
</reference>
<sequence>MVPIEEIVLYWILGCLFLILLLVSLIVTLAIFWQTNSSLTFQKTALICLCIQCALRTWTGFASPFYYDTSYGYPTWLFVIHGQAPAILFFSIYSFLIVFAAQTYFHHTGGFVENVGKSGGSPLALRVTSWTLIVLNALSYFIFILFFCFLLLEPDDWVVSTYISRIWKGELGAGYITGAILHVTFGFLLFRAKRNVPMTPSLRKSGHQTLFLSLVCAVAFLIKGIFYFATWGADPHYVTAFLLLFLGEFLPLTKSKGTAVRPPSPTHDIVAGRSPPTRPTTASLADVAP</sequence>
<proteinExistence type="predicted"/>
<feature type="transmembrane region" description="Helical" evidence="2">
    <location>
        <begin position="87"/>
        <end position="106"/>
    </location>
</feature>
<dbReference type="Proteomes" id="UP001141327">
    <property type="component" value="Unassembled WGS sequence"/>
</dbReference>
<feature type="transmembrane region" description="Helical" evidence="2">
    <location>
        <begin position="172"/>
        <end position="190"/>
    </location>
</feature>
<name>A0ABQ8UAQ6_9EUKA</name>
<keyword evidence="2" id="KW-0812">Transmembrane</keyword>
<comment type="caution">
    <text evidence="3">The sequence shown here is derived from an EMBL/GenBank/DDBJ whole genome shotgun (WGS) entry which is preliminary data.</text>
</comment>
<evidence type="ECO:0000256" key="1">
    <source>
        <dbReference type="SAM" id="MobiDB-lite"/>
    </source>
</evidence>
<evidence type="ECO:0000313" key="3">
    <source>
        <dbReference type="EMBL" id="KAJ4456387.1"/>
    </source>
</evidence>
<keyword evidence="4" id="KW-1185">Reference proteome</keyword>
<gene>
    <name evidence="3" type="ORF">PAPYR_8429</name>
</gene>
<protein>
    <recommendedName>
        <fullName evidence="5">THH1/TOM1/TOM3 domain-containing protein</fullName>
    </recommendedName>
</protein>
<evidence type="ECO:0008006" key="5">
    <source>
        <dbReference type="Google" id="ProtNLM"/>
    </source>
</evidence>
<feature type="transmembrane region" description="Helical" evidence="2">
    <location>
        <begin position="210"/>
        <end position="229"/>
    </location>
</feature>
<organism evidence="3 4">
    <name type="scientific">Paratrimastix pyriformis</name>
    <dbReference type="NCBI Taxonomy" id="342808"/>
    <lineage>
        <taxon>Eukaryota</taxon>
        <taxon>Metamonada</taxon>
        <taxon>Preaxostyla</taxon>
        <taxon>Paratrimastigidae</taxon>
        <taxon>Paratrimastix</taxon>
    </lineage>
</organism>
<feature type="transmembrane region" description="Helical" evidence="2">
    <location>
        <begin position="45"/>
        <end position="67"/>
    </location>
</feature>
<keyword evidence="2" id="KW-0472">Membrane</keyword>
<feature type="transmembrane region" description="Helical" evidence="2">
    <location>
        <begin position="127"/>
        <end position="152"/>
    </location>
</feature>
<accession>A0ABQ8UAQ6</accession>
<dbReference type="EMBL" id="JAPMOS010000072">
    <property type="protein sequence ID" value="KAJ4456387.1"/>
    <property type="molecule type" value="Genomic_DNA"/>
</dbReference>
<evidence type="ECO:0000313" key="4">
    <source>
        <dbReference type="Proteomes" id="UP001141327"/>
    </source>
</evidence>
<feature type="region of interest" description="Disordered" evidence="1">
    <location>
        <begin position="257"/>
        <end position="289"/>
    </location>
</feature>